<protein>
    <recommendedName>
        <fullName evidence="9">Ketol-acid reductoisomerase (NADP(+))</fullName>
        <shortName evidence="9">KARI</shortName>
        <ecNumber evidence="9">1.1.1.86</ecNumber>
    </recommendedName>
    <alternativeName>
        <fullName evidence="9">Acetohydroxy-acid isomeroreductase</fullName>
        <shortName evidence="9">AHIR</shortName>
    </alternativeName>
    <alternativeName>
        <fullName evidence="9">Alpha-keto-beta-hydroxylacyl reductoisomerase</fullName>
    </alternativeName>
</protein>
<evidence type="ECO:0000256" key="3">
    <source>
        <dbReference type="ARBA" id="ARBA00010318"/>
    </source>
</evidence>
<keyword evidence="7 9" id="KW-0560">Oxidoreductase</keyword>
<comment type="pathway">
    <text evidence="1 9">Amino-acid biosynthesis; L-valine biosynthesis; L-valine from pyruvate: step 2/4.</text>
</comment>
<feature type="binding site" evidence="9">
    <location>
        <begin position="45"/>
        <end position="48"/>
    </location>
    <ligand>
        <name>NADP(+)</name>
        <dbReference type="ChEBI" id="CHEBI:58349"/>
    </ligand>
</feature>
<dbReference type="PROSITE" id="PS51851">
    <property type="entry name" value="KARI_C"/>
    <property type="match status" value="2"/>
</dbReference>
<keyword evidence="8 9" id="KW-0100">Branched-chain amino acid biosynthesis</keyword>
<dbReference type="EMBL" id="BMFH01000001">
    <property type="protein sequence ID" value="GGD39773.1"/>
    <property type="molecule type" value="Genomic_DNA"/>
</dbReference>
<dbReference type="InterPro" id="IPR036291">
    <property type="entry name" value="NAD(P)-bd_dom_sf"/>
</dbReference>
<dbReference type="InterPro" id="IPR013116">
    <property type="entry name" value="KARI_N"/>
</dbReference>
<evidence type="ECO:0000256" key="9">
    <source>
        <dbReference type="HAMAP-Rule" id="MF_00435"/>
    </source>
</evidence>
<feature type="binding site" evidence="9">
    <location>
        <position position="158"/>
    </location>
    <ligand>
        <name>NADP(+)</name>
        <dbReference type="ChEBI" id="CHEBI:58349"/>
    </ligand>
</feature>
<accession>A0ABQ1QSC4</accession>
<feature type="active site" evidence="9">
    <location>
        <position position="132"/>
    </location>
</feature>
<keyword evidence="5 9" id="KW-0479">Metal-binding</keyword>
<dbReference type="RefSeq" id="WP_188368999.1">
    <property type="nucleotide sequence ID" value="NZ_BMFH01000001.1"/>
</dbReference>
<dbReference type="PANTHER" id="PTHR21371:SF1">
    <property type="entry name" value="KETOL-ACID REDUCTOISOMERASE, MITOCHONDRIAL"/>
    <property type="match status" value="1"/>
</dbReference>
<comment type="caution">
    <text evidence="13">The sequence shown here is derived from an EMBL/GenBank/DDBJ whole genome shotgun (WGS) entry which is preliminary data.</text>
</comment>
<dbReference type="HAMAP" id="MF_00435">
    <property type="entry name" value="IlvC"/>
    <property type="match status" value="1"/>
</dbReference>
<dbReference type="PANTHER" id="PTHR21371">
    <property type="entry name" value="KETOL-ACID REDUCTOISOMERASE, MITOCHONDRIAL"/>
    <property type="match status" value="1"/>
</dbReference>
<dbReference type="Pfam" id="PF07991">
    <property type="entry name" value="KARI_N"/>
    <property type="match status" value="1"/>
</dbReference>
<comment type="pathway">
    <text evidence="2 9">Amino-acid biosynthesis; L-isoleucine biosynthesis; L-isoleucine from 2-oxobutanoate: step 2/4.</text>
</comment>
<dbReference type="Gene3D" id="3.40.50.720">
    <property type="entry name" value="NAD(P)-binding Rossmann-like Domain"/>
    <property type="match status" value="1"/>
</dbReference>
<dbReference type="SUPFAM" id="SSF48179">
    <property type="entry name" value="6-phosphogluconate dehydrogenase C-terminal domain-like"/>
    <property type="match status" value="2"/>
</dbReference>
<evidence type="ECO:0000259" key="11">
    <source>
        <dbReference type="PROSITE" id="PS51850"/>
    </source>
</evidence>
<evidence type="ECO:0000256" key="10">
    <source>
        <dbReference type="PROSITE-ProRule" id="PRU01198"/>
    </source>
</evidence>
<evidence type="ECO:0000256" key="7">
    <source>
        <dbReference type="ARBA" id="ARBA00023002"/>
    </source>
</evidence>
<dbReference type="InterPro" id="IPR008927">
    <property type="entry name" value="6-PGluconate_DH-like_C_sf"/>
</dbReference>
<comment type="cofactor">
    <cofactor evidence="9">
        <name>Mg(2+)</name>
        <dbReference type="ChEBI" id="CHEBI:18420"/>
    </cofactor>
    <text evidence="9">Binds 2 magnesium ions per subunit.</text>
</comment>
<evidence type="ECO:0000256" key="5">
    <source>
        <dbReference type="ARBA" id="ARBA00022723"/>
    </source>
</evidence>
<evidence type="ECO:0000313" key="13">
    <source>
        <dbReference type="EMBL" id="GGD39773.1"/>
    </source>
</evidence>
<dbReference type="NCBIfam" id="NF003557">
    <property type="entry name" value="PRK05225.1"/>
    <property type="match status" value="1"/>
</dbReference>
<dbReference type="Pfam" id="PF01450">
    <property type="entry name" value="KARI_C"/>
    <property type="match status" value="2"/>
</dbReference>
<feature type="domain" description="KARI N-terminal Rossmann" evidence="11">
    <location>
        <begin position="15"/>
        <end position="208"/>
    </location>
</feature>
<comment type="function">
    <text evidence="9">Involved in the biosynthesis of branched-chain amino acids (BCAA). Catalyzes an alkyl-migration followed by a ketol-acid reduction of (S)-2-acetolactate (S2AL) to yield (R)-2,3-dihydroxy-isovalerate. In the isomerase reaction, S2AL is rearranged via a Mg-dependent methyl migration to produce 3-hydroxy-3-methyl-2-ketobutyrate (HMKB). In the reductase reaction, this 2-ketoacid undergoes a metal-dependent reduction by NADPH to yield (R)-2,3-dihydroxy-isovalerate.</text>
</comment>
<dbReference type="SUPFAM" id="SSF51735">
    <property type="entry name" value="NAD(P)-binding Rossmann-fold domains"/>
    <property type="match status" value="1"/>
</dbReference>
<feature type="binding site" evidence="9 10">
    <location>
        <position position="393"/>
    </location>
    <ligand>
        <name>Mg(2+)</name>
        <dbReference type="ChEBI" id="CHEBI:18420"/>
        <label>2</label>
    </ligand>
</feature>
<proteinExistence type="inferred from homology"/>
<comment type="similarity">
    <text evidence="3 9 10">Belongs to the ketol-acid reductoisomerase family.</text>
</comment>
<dbReference type="EC" id="1.1.1.86" evidence="9"/>
<evidence type="ECO:0000256" key="6">
    <source>
        <dbReference type="ARBA" id="ARBA00022842"/>
    </source>
</evidence>
<reference evidence="14" key="1">
    <citation type="journal article" date="2019" name="Int. J. Syst. Evol. Microbiol.">
        <title>The Global Catalogue of Microorganisms (GCM) 10K type strain sequencing project: providing services to taxonomists for standard genome sequencing and annotation.</title>
        <authorList>
            <consortium name="The Broad Institute Genomics Platform"/>
            <consortium name="The Broad Institute Genome Sequencing Center for Infectious Disease"/>
            <person name="Wu L."/>
            <person name="Ma J."/>
        </authorList>
    </citation>
    <scope>NUCLEOTIDE SEQUENCE [LARGE SCALE GENOMIC DNA]</scope>
    <source>
        <strain evidence="14">CGMCC 1.12606</strain>
    </source>
</reference>
<feature type="binding site" evidence="9">
    <location>
        <position position="68"/>
    </location>
    <ligand>
        <name>NADP(+)</name>
        <dbReference type="ChEBI" id="CHEBI:58349"/>
    </ligand>
</feature>
<feature type="binding site" evidence="10">
    <location>
        <position position="278"/>
    </location>
    <ligand>
        <name>substrate</name>
    </ligand>
</feature>
<feature type="binding site" evidence="9 10">
    <location>
        <position position="414"/>
    </location>
    <ligand>
        <name>substrate</name>
    </ligand>
</feature>
<comment type="caution">
    <text evidence="10">Lacks conserved residue(s) required for the propagation of feature annotation.</text>
</comment>
<dbReference type="InterPro" id="IPR013023">
    <property type="entry name" value="KARI"/>
</dbReference>
<feature type="binding site" evidence="9 10">
    <location>
        <position position="389"/>
    </location>
    <ligand>
        <name>Mg(2+)</name>
        <dbReference type="ChEBI" id="CHEBI:18420"/>
        <label>2</label>
    </ligand>
</feature>
<dbReference type="Gene3D" id="1.10.1040.10">
    <property type="entry name" value="N-(1-d-carboxylethyl)-l-norvaline Dehydrogenase, domain 2"/>
    <property type="match status" value="1"/>
</dbReference>
<comment type="catalytic activity">
    <reaction evidence="9">
        <text>(2R)-2,3-dihydroxy-3-methylbutanoate + NADP(+) = (2S)-2-acetolactate + NADPH + H(+)</text>
        <dbReference type="Rhea" id="RHEA:22068"/>
        <dbReference type="ChEBI" id="CHEBI:15378"/>
        <dbReference type="ChEBI" id="CHEBI:49072"/>
        <dbReference type="ChEBI" id="CHEBI:57783"/>
        <dbReference type="ChEBI" id="CHEBI:58349"/>
        <dbReference type="ChEBI" id="CHEBI:58476"/>
        <dbReference type="EC" id="1.1.1.86"/>
    </reaction>
</comment>
<comment type="catalytic activity">
    <reaction evidence="9">
        <text>(2R,3R)-2,3-dihydroxy-3-methylpentanoate + NADP(+) = (S)-2-ethyl-2-hydroxy-3-oxobutanoate + NADPH + H(+)</text>
        <dbReference type="Rhea" id="RHEA:13493"/>
        <dbReference type="ChEBI" id="CHEBI:15378"/>
        <dbReference type="ChEBI" id="CHEBI:49256"/>
        <dbReference type="ChEBI" id="CHEBI:49258"/>
        <dbReference type="ChEBI" id="CHEBI:57783"/>
        <dbReference type="ChEBI" id="CHEBI:58349"/>
        <dbReference type="EC" id="1.1.1.86"/>
    </reaction>
</comment>
<name>A0ABQ1QSC4_9FLAO</name>
<feature type="binding site" evidence="9">
    <location>
        <begin position="108"/>
        <end position="110"/>
    </location>
    <ligand>
        <name>NADP(+)</name>
        <dbReference type="ChEBI" id="CHEBI:58349"/>
    </ligand>
</feature>
<feature type="binding site" evidence="9">
    <location>
        <position position="78"/>
    </location>
    <ligand>
        <name>NADP(+)</name>
        <dbReference type="ChEBI" id="CHEBI:58349"/>
    </ligand>
</feature>
<keyword evidence="6 9" id="KW-0460">Magnesium</keyword>
<feature type="binding site" evidence="9 10">
    <location>
        <position position="221"/>
    </location>
    <ligand>
        <name>Mg(2+)</name>
        <dbReference type="ChEBI" id="CHEBI:18420"/>
        <label>1</label>
    </ligand>
</feature>
<dbReference type="NCBIfam" id="TIGR00465">
    <property type="entry name" value="ilvC"/>
    <property type="match status" value="1"/>
</dbReference>
<dbReference type="Proteomes" id="UP000625780">
    <property type="component" value="Unassembled WGS sequence"/>
</dbReference>
<feature type="binding site" evidence="9 10">
    <location>
        <position position="217"/>
    </location>
    <ligand>
        <name>Mg(2+)</name>
        <dbReference type="ChEBI" id="CHEBI:18420"/>
        <label>1</label>
    </ligand>
</feature>
<keyword evidence="4 9" id="KW-0028">Amino-acid biosynthesis</keyword>
<evidence type="ECO:0000256" key="2">
    <source>
        <dbReference type="ARBA" id="ARBA00004885"/>
    </source>
</evidence>
<organism evidence="13 14">
    <name type="scientific">Muriicola marianensis</name>
    <dbReference type="NCBI Taxonomy" id="1324801"/>
    <lineage>
        <taxon>Bacteria</taxon>
        <taxon>Pseudomonadati</taxon>
        <taxon>Bacteroidota</taxon>
        <taxon>Flavobacteriia</taxon>
        <taxon>Flavobacteriales</taxon>
        <taxon>Flavobacteriaceae</taxon>
        <taxon>Muriicola</taxon>
    </lineage>
</organism>
<dbReference type="PROSITE" id="PS51850">
    <property type="entry name" value="KARI_N"/>
    <property type="match status" value="1"/>
</dbReference>
<feature type="domain" description="KARI C-terminal knotted" evidence="12">
    <location>
        <begin position="354"/>
        <end position="487"/>
    </location>
</feature>
<evidence type="ECO:0000256" key="4">
    <source>
        <dbReference type="ARBA" id="ARBA00022605"/>
    </source>
</evidence>
<feature type="binding site" evidence="9 10">
    <location>
        <position position="217"/>
    </location>
    <ligand>
        <name>Mg(2+)</name>
        <dbReference type="ChEBI" id="CHEBI:18420"/>
        <label>2</label>
    </ligand>
</feature>
<keyword evidence="9" id="KW-0521">NADP</keyword>
<evidence type="ECO:0000256" key="8">
    <source>
        <dbReference type="ARBA" id="ARBA00023304"/>
    </source>
</evidence>
<gene>
    <name evidence="9 13" type="primary">ilvC</name>
    <name evidence="13" type="ORF">GCM10011361_03610</name>
</gene>
<evidence type="ECO:0000313" key="14">
    <source>
        <dbReference type="Proteomes" id="UP000625780"/>
    </source>
</evidence>
<dbReference type="InterPro" id="IPR000506">
    <property type="entry name" value="KARI_C"/>
</dbReference>
<keyword evidence="14" id="KW-1185">Reference proteome</keyword>
<evidence type="ECO:0000259" key="12">
    <source>
        <dbReference type="PROSITE" id="PS51851"/>
    </source>
</evidence>
<evidence type="ECO:0000256" key="1">
    <source>
        <dbReference type="ARBA" id="ARBA00004864"/>
    </source>
</evidence>
<sequence>MTNYFNTLSLRDQLQQLGKCRFMDTSEFADGVSVLKGKKIVIIGCGAQGLNQGLNMRDSGLDIAYTLREAAIAEKRASYINATENGFKVGTYEELVPSADLLINLTPDKQHTNVIKSVMPLMKKGATLSYSHGFNIVEEGMQIRKDLTVIMVAPKSPGSEVREEYKRGFGVPTLIAVHPENDPEGKGLAQAKAYAAATGGHKAGVLESSFVAEVKSDLMGEQTILCGLLQTGSILCFDKMVEKGIDAGYASKLIQYGWETITEGLKYGGITNMMDRLSNPAKIKSFDLSEELKDIMRPLFQKHMDDIMSGHFSKTMMEDWANDDKNLLTWRAATGETAFEKTPAGDQKISEQEYYDKGVLMVAFVRAGVELAYEAMTESGIIGESAYYESLHETPLIANTIARKKLFEMNRVISDTAEYGCYLFDHACKPLLKDFMKKIDTDVIGKSFGEGRDNGVPNAKLIQVNKALREHPVEKVGARLRASMTAMKPIV</sequence>
<dbReference type="InterPro" id="IPR013328">
    <property type="entry name" value="6PGD_dom2"/>
</dbReference>
<feature type="binding site" evidence="9">
    <location>
        <position position="76"/>
    </location>
    <ligand>
        <name>NADP(+)</name>
        <dbReference type="ChEBI" id="CHEBI:58349"/>
    </ligand>
</feature>
<feature type="domain" description="KARI C-terminal knotted" evidence="12">
    <location>
        <begin position="209"/>
        <end position="353"/>
    </location>
</feature>